<organism evidence="1 2">
    <name type="scientific">Corynebacterium matruchotii</name>
    <dbReference type="NCBI Taxonomy" id="43768"/>
    <lineage>
        <taxon>Bacteria</taxon>
        <taxon>Bacillati</taxon>
        <taxon>Actinomycetota</taxon>
        <taxon>Actinomycetes</taxon>
        <taxon>Mycobacteriales</taxon>
        <taxon>Corynebacteriaceae</taxon>
        <taxon>Corynebacterium</taxon>
    </lineage>
</organism>
<reference evidence="1 2" key="1">
    <citation type="submission" date="2018-06" db="EMBL/GenBank/DDBJ databases">
        <authorList>
            <consortium name="Pathogen Informatics"/>
            <person name="Doyle S."/>
        </authorList>
    </citation>
    <scope>NUCLEOTIDE SEQUENCE [LARGE SCALE GENOMIC DNA]</scope>
    <source>
        <strain evidence="1 2">NCTC10254</strain>
    </source>
</reference>
<gene>
    <name evidence="1" type="ORF">NCTC10254_00112</name>
</gene>
<dbReference type="RefSeq" id="WP_005524867.1">
    <property type="nucleotide sequence ID" value="NZ_CP050134.2"/>
</dbReference>
<evidence type="ECO:0008006" key="3">
    <source>
        <dbReference type="Google" id="ProtNLM"/>
    </source>
</evidence>
<dbReference type="EMBL" id="UARK01000001">
    <property type="protein sequence ID" value="SPW23755.1"/>
    <property type="molecule type" value="Genomic_DNA"/>
</dbReference>
<evidence type="ECO:0000313" key="2">
    <source>
        <dbReference type="Proteomes" id="UP000249886"/>
    </source>
</evidence>
<dbReference type="GeneID" id="84573413"/>
<evidence type="ECO:0000313" key="1">
    <source>
        <dbReference type="EMBL" id="SPW23755.1"/>
    </source>
</evidence>
<dbReference type="AlphaFoldDB" id="A0A6H9XSD2"/>
<dbReference type="Proteomes" id="UP000249886">
    <property type="component" value="Unassembled WGS sequence"/>
</dbReference>
<protein>
    <recommendedName>
        <fullName evidence="3">Oxidoreductase</fullName>
    </recommendedName>
</protein>
<sequence>MDPLAHIAAHPTIASLIDAATANLQALHRHPATARGSGVTSSEGVLRGARLAALLGNAPETQLVDAYSVLAPDVREQTARTFIKAPLQVLARLDVLVGGSGRPRDGRAAGRLALLGRIVAAGPHQAVIPAVVQGEIIAHELFGPRSVAVGLAAARVSALASGFDPRGLAVPEVYYNRHRSELLALGAGFAQPAGVVPFVAYYLAAMRAGVVEARGIANAAQQSGVGGPACGRR</sequence>
<proteinExistence type="predicted"/>
<name>A0A6H9XSD2_9CORY</name>
<accession>A0A6H9XSD2</accession>
<comment type="caution">
    <text evidence="1">The sequence shown here is derived from an EMBL/GenBank/DDBJ whole genome shotgun (WGS) entry which is preliminary data.</text>
</comment>